<feature type="transmembrane region" description="Helical" evidence="14">
    <location>
        <begin position="470"/>
        <end position="489"/>
    </location>
</feature>
<keyword evidence="5" id="KW-0770">Synapse</keyword>
<comment type="similarity">
    <text evidence="14">Belongs to the ligand-gated ion channel (TC 1.A.9) family.</text>
</comment>
<dbReference type="PANTHER" id="PTHR18945">
    <property type="entry name" value="NEUROTRANSMITTER GATED ION CHANNEL"/>
    <property type="match status" value="1"/>
</dbReference>
<organism evidence="17 18">
    <name type="scientific">Branchiostoma lanceolatum</name>
    <name type="common">Common lancelet</name>
    <name type="synonym">Amphioxus lanceolatum</name>
    <dbReference type="NCBI Taxonomy" id="7740"/>
    <lineage>
        <taxon>Eukaryota</taxon>
        <taxon>Metazoa</taxon>
        <taxon>Chordata</taxon>
        <taxon>Cephalochordata</taxon>
        <taxon>Leptocardii</taxon>
        <taxon>Amphioxiformes</taxon>
        <taxon>Branchiostomatidae</taxon>
        <taxon>Branchiostoma</taxon>
    </lineage>
</organism>
<dbReference type="NCBIfam" id="TIGR00860">
    <property type="entry name" value="LIC"/>
    <property type="match status" value="1"/>
</dbReference>
<dbReference type="PRINTS" id="PR00252">
    <property type="entry name" value="NRIONCHANNEL"/>
</dbReference>
<feature type="signal peptide" evidence="14">
    <location>
        <begin position="1"/>
        <end position="24"/>
    </location>
</feature>
<dbReference type="InterPro" id="IPR006202">
    <property type="entry name" value="Neur_chan_lig-bd"/>
</dbReference>
<evidence type="ECO:0000256" key="13">
    <source>
        <dbReference type="ARBA" id="ARBA00034099"/>
    </source>
</evidence>
<dbReference type="Pfam" id="PF02932">
    <property type="entry name" value="Neur_chan_memb"/>
    <property type="match status" value="1"/>
</dbReference>
<evidence type="ECO:0000256" key="3">
    <source>
        <dbReference type="ARBA" id="ARBA00022692"/>
    </source>
</evidence>
<dbReference type="CDD" id="cd19051">
    <property type="entry name" value="LGIC_TM_cation"/>
    <property type="match status" value="1"/>
</dbReference>
<evidence type="ECO:0000256" key="14">
    <source>
        <dbReference type="RuleBase" id="RU000687"/>
    </source>
</evidence>
<feature type="domain" description="Neurotransmitter-gated ion-channel ligand-binding" evidence="15">
    <location>
        <begin position="30"/>
        <end position="236"/>
    </location>
</feature>
<evidence type="ECO:0000256" key="10">
    <source>
        <dbReference type="ARBA" id="ARBA00023180"/>
    </source>
</evidence>
<dbReference type="Proteomes" id="UP000838412">
    <property type="component" value="Chromosome 11"/>
</dbReference>
<dbReference type="InterPro" id="IPR038050">
    <property type="entry name" value="Neuro_actylchol_rec"/>
</dbReference>
<dbReference type="PROSITE" id="PS00236">
    <property type="entry name" value="NEUROTR_ION_CHANNEL"/>
    <property type="match status" value="1"/>
</dbReference>
<evidence type="ECO:0000256" key="6">
    <source>
        <dbReference type="ARBA" id="ARBA00023065"/>
    </source>
</evidence>
<gene>
    <name evidence="17" type="primary">CHRNA10</name>
    <name evidence="17" type="ORF">BLAG_LOCUS4149</name>
</gene>
<keyword evidence="4 14" id="KW-1133">Transmembrane helix</keyword>
<feature type="chain" id="PRO_5035488505" evidence="14">
    <location>
        <begin position="25"/>
        <end position="492"/>
    </location>
</feature>
<evidence type="ECO:0000256" key="5">
    <source>
        <dbReference type="ARBA" id="ARBA00023018"/>
    </source>
</evidence>
<evidence type="ECO:0000256" key="1">
    <source>
        <dbReference type="ARBA" id="ARBA00022448"/>
    </source>
</evidence>
<evidence type="ECO:0000256" key="2">
    <source>
        <dbReference type="ARBA" id="ARBA00022475"/>
    </source>
</evidence>
<evidence type="ECO:0000256" key="9">
    <source>
        <dbReference type="ARBA" id="ARBA00023170"/>
    </source>
</evidence>
<evidence type="ECO:0000259" key="15">
    <source>
        <dbReference type="Pfam" id="PF02931"/>
    </source>
</evidence>
<comment type="subcellular location">
    <subcellularLocation>
        <location evidence="13">Synaptic cell membrane</location>
        <topology evidence="13">Multi-pass membrane protein</topology>
    </subcellularLocation>
</comment>
<dbReference type="GO" id="GO:0022848">
    <property type="term" value="F:acetylcholine-gated monoatomic cation-selective channel activity"/>
    <property type="evidence" value="ECO:0007669"/>
    <property type="project" value="InterPro"/>
</dbReference>
<reference evidence="17" key="1">
    <citation type="submission" date="2022-01" db="EMBL/GenBank/DDBJ databases">
        <authorList>
            <person name="Braso-Vives M."/>
        </authorList>
    </citation>
    <scope>NUCLEOTIDE SEQUENCE</scope>
</reference>
<feature type="transmembrane region" description="Helical" evidence="14">
    <location>
        <begin position="237"/>
        <end position="260"/>
    </location>
</feature>
<dbReference type="InterPro" id="IPR006201">
    <property type="entry name" value="Neur_channel"/>
</dbReference>
<keyword evidence="10" id="KW-0325">Glycoprotein</keyword>
<accession>A0A8J9VSQ3</accession>
<evidence type="ECO:0000313" key="18">
    <source>
        <dbReference type="Proteomes" id="UP000838412"/>
    </source>
</evidence>
<evidence type="ECO:0000256" key="12">
    <source>
        <dbReference type="ARBA" id="ARBA00023303"/>
    </source>
</evidence>
<keyword evidence="2" id="KW-1003">Cell membrane</keyword>
<keyword evidence="18" id="KW-1185">Reference proteome</keyword>
<keyword evidence="11" id="KW-1071">Ligand-gated ion channel</keyword>
<dbReference type="SUPFAM" id="SSF63712">
    <property type="entry name" value="Nicotinic receptor ligand binding domain-like"/>
    <property type="match status" value="1"/>
</dbReference>
<feature type="domain" description="Neurotransmitter-gated ion-channel transmembrane" evidence="16">
    <location>
        <begin position="243"/>
        <end position="486"/>
    </location>
</feature>
<dbReference type="InterPro" id="IPR018000">
    <property type="entry name" value="Neurotransmitter_ion_chnl_CS"/>
</dbReference>
<protein>
    <submittedName>
        <fullName evidence="17">CHRNA10 protein</fullName>
    </submittedName>
</protein>
<evidence type="ECO:0000256" key="8">
    <source>
        <dbReference type="ARBA" id="ARBA00023157"/>
    </source>
</evidence>
<dbReference type="CDD" id="cd18997">
    <property type="entry name" value="LGIC_ECD_nAChR"/>
    <property type="match status" value="1"/>
</dbReference>
<dbReference type="AlphaFoldDB" id="A0A8J9VSQ3"/>
<name>A0A8J9VSQ3_BRALA</name>
<keyword evidence="6 14" id="KW-0406">Ion transport</keyword>
<dbReference type="EMBL" id="OV696696">
    <property type="protein sequence ID" value="CAH1240057.1"/>
    <property type="molecule type" value="Genomic_DNA"/>
</dbReference>
<keyword evidence="12 14" id="KW-0407">Ion channel</keyword>
<dbReference type="SUPFAM" id="SSF90112">
    <property type="entry name" value="Neurotransmitter-gated ion-channel transmembrane pore"/>
    <property type="match status" value="1"/>
</dbReference>
<dbReference type="FunFam" id="1.20.58.390:FF:000088">
    <property type="entry name" value="Uncharacterized protein"/>
    <property type="match status" value="1"/>
</dbReference>
<feature type="transmembrane region" description="Helical" evidence="14">
    <location>
        <begin position="267"/>
        <end position="286"/>
    </location>
</feature>
<keyword evidence="3 14" id="KW-0812">Transmembrane</keyword>
<dbReference type="GO" id="GO:0045211">
    <property type="term" value="C:postsynaptic membrane"/>
    <property type="evidence" value="ECO:0007669"/>
    <property type="project" value="InterPro"/>
</dbReference>
<evidence type="ECO:0000256" key="11">
    <source>
        <dbReference type="ARBA" id="ARBA00023286"/>
    </source>
</evidence>
<dbReference type="GO" id="GO:0004888">
    <property type="term" value="F:transmembrane signaling receptor activity"/>
    <property type="evidence" value="ECO:0007669"/>
    <property type="project" value="InterPro"/>
</dbReference>
<evidence type="ECO:0000259" key="16">
    <source>
        <dbReference type="Pfam" id="PF02932"/>
    </source>
</evidence>
<dbReference type="Gene3D" id="1.20.58.390">
    <property type="entry name" value="Neurotransmitter-gated ion-channel transmembrane domain"/>
    <property type="match status" value="2"/>
</dbReference>
<dbReference type="OrthoDB" id="5975154at2759"/>
<dbReference type="PRINTS" id="PR00254">
    <property type="entry name" value="NICOTINICR"/>
</dbReference>
<dbReference type="Pfam" id="PF02931">
    <property type="entry name" value="Neur_chan_LBD"/>
    <property type="match status" value="1"/>
</dbReference>
<keyword evidence="8" id="KW-1015">Disulfide bond</keyword>
<dbReference type="FunFam" id="2.70.170.10:FF:000013">
    <property type="entry name" value="Acetylcholine receptor subunit alpha"/>
    <property type="match status" value="1"/>
</dbReference>
<dbReference type="InterPro" id="IPR036734">
    <property type="entry name" value="Neur_chan_lig-bd_sf"/>
</dbReference>
<dbReference type="Gene3D" id="2.70.170.10">
    <property type="entry name" value="Neurotransmitter-gated ion-channel ligand-binding domain"/>
    <property type="match status" value="1"/>
</dbReference>
<proteinExistence type="inferred from homology"/>
<keyword evidence="7 14" id="KW-0472">Membrane</keyword>
<keyword evidence="1 14" id="KW-0813">Transport</keyword>
<evidence type="ECO:0000313" key="17">
    <source>
        <dbReference type="EMBL" id="CAH1240057.1"/>
    </source>
</evidence>
<dbReference type="InterPro" id="IPR002394">
    <property type="entry name" value="Nicotinic_acetylcholine_rcpt"/>
</dbReference>
<dbReference type="InterPro" id="IPR006029">
    <property type="entry name" value="Neurotrans-gated_channel_TM"/>
</dbReference>
<evidence type="ECO:0000256" key="7">
    <source>
        <dbReference type="ARBA" id="ARBA00023136"/>
    </source>
</evidence>
<keyword evidence="14" id="KW-0732">Signal</keyword>
<sequence length="492" mass="56308">MAPWILRFAVFLLSCFLCQQEAQCLDEVLRLRTSLLEKYQKSIRPVRDYRDGITVHLNVALRQITDLDEKNQVLKTFCWLRVYWKDEYLAWNETEYGGISSIMFPSREIWIPDIYLYNNVDEQSDGGLQPGTNVKVTSEGEVSWLTPSSFTSSCKIDIGPFPYDDQNCLLHFGSWTHTGIQVDLQNVSDAADLSDFADNGEWWLLGMPVRREEKFYSCCPEPYPNLKFSINLRRRPMFYFFNLVLPCLILLLINPLVFYLPPDSGERMGFCMTILLALVVFLQLVSESLPKTSDNIPLIGKFFAGTIFLLGLTAMANIIILHLYYRRPGSKAVPPVIRKIFLVYLAKIFCVTKASDCDEKEKDEKDGPEAFKISNPFVDVTQMFPFGGSAPNSPEPGSRDYGTWDCSGRVRRKEPPRVTFNLEAMQTNSLIYLKEILRSVNVIVKDIKEQRADENVELEWRDVAMILDRVALFFVIMATVGLSMAILLFSGL</sequence>
<dbReference type="InterPro" id="IPR036719">
    <property type="entry name" value="Neuro-gated_channel_TM_sf"/>
</dbReference>
<evidence type="ECO:0000256" key="4">
    <source>
        <dbReference type="ARBA" id="ARBA00022989"/>
    </source>
</evidence>
<feature type="transmembrane region" description="Helical" evidence="14">
    <location>
        <begin position="298"/>
        <end position="325"/>
    </location>
</feature>
<keyword evidence="9" id="KW-0675">Receptor</keyword>